<reference evidence="3 4" key="1">
    <citation type="submission" date="2024-02" db="EMBL/GenBank/DDBJ databases">
        <title>De novo assembly and annotation of 12 fungi associated with fruit tree decline syndrome in Ontario, Canada.</title>
        <authorList>
            <person name="Sulman M."/>
            <person name="Ellouze W."/>
            <person name="Ilyukhin E."/>
        </authorList>
    </citation>
    <scope>NUCLEOTIDE SEQUENCE [LARGE SCALE GENOMIC DNA]</scope>
    <source>
        <strain evidence="3 4">M1-105</strain>
    </source>
</reference>
<dbReference type="EMBL" id="JAJVDC020000362">
    <property type="protein sequence ID" value="KAL1614715.1"/>
    <property type="molecule type" value="Genomic_DNA"/>
</dbReference>
<keyword evidence="4" id="KW-1185">Reference proteome</keyword>
<evidence type="ECO:0000313" key="4">
    <source>
        <dbReference type="Proteomes" id="UP001521116"/>
    </source>
</evidence>
<feature type="domain" description="BTB" evidence="2">
    <location>
        <begin position="117"/>
        <end position="180"/>
    </location>
</feature>
<evidence type="ECO:0000256" key="1">
    <source>
        <dbReference type="SAM" id="MobiDB-lite"/>
    </source>
</evidence>
<proteinExistence type="predicted"/>
<protein>
    <recommendedName>
        <fullName evidence="2">BTB domain-containing protein</fullName>
    </recommendedName>
</protein>
<name>A0ABR3SBF7_9PEZI</name>
<dbReference type="PROSITE" id="PS50097">
    <property type="entry name" value="BTB"/>
    <property type="match status" value="1"/>
</dbReference>
<evidence type="ECO:0000313" key="3">
    <source>
        <dbReference type="EMBL" id="KAL1614715.1"/>
    </source>
</evidence>
<organism evidence="3 4">
    <name type="scientific">Neofusicoccum ribis</name>
    <dbReference type="NCBI Taxonomy" id="45134"/>
    <lineage>
        <taxon>Eukaryota</taxon>
        <taxon>Fungi</taxon>
        <taxon>Dikarya</taxon>
        <taxon>Ascomycota</taxon>
        <taxon>Pezizomycotina</taxon>
        <taxon>Dothideomycetes</taxon>
        <taxon>Dothideomycetes incertae sedis</taxon>
        <taxon>Botryosphaeriales</taxon>
        <taxon>Botryosphaeriaceae</taxon>
        <taxon>Neofusicoccum</taxon>
    </lineage>
</organism>
<evidence type="ECO:0000259" key="2">
    <source>
        <dbReference type="PROSITE" id="PS50097"/>
    </source>
</evidence>
<sequence>MSSNLLMDKYDLDPRGNVILLLSTSPEAQIGAEVVSTVNGQTSATTTGNSSSSEVDIGATANIMNIMLSGEGLDEAVRSTESNLPHTNSDMAASAPRPTSPEDRISPDHEAMPQIRVRASSSHLRLASSYFKNMFSSDLAEGYALHAQGSVEVAFRSLQNPEAFVTLLQIIHGQTRRVPRRVTPEILAEMAVLVDYFDCHEAVEPFTDMWVDGLKEGIPTMFSEDICRWICIAWVFRKTDEFRLATKVAQRGSCEPLVCEAYPIPERVM</sequence>
<feature type="compositionally biased region" description="Polar residues" evidence="1">
    <location>
        <begin position="79"/>
        <end position="91"/>
    </location>
</feature>
<dbReference type="InterPro" id="IPR011333">
    <property type="entry name" value="SKP1/BTB/POZ_sf"/>
</dbReference>
<feature type="region of interest" description="Disordered" evidence="1">
    <location>
        <begin position="76"/>
        <end position="107"/>
    </location>
</feature>
<gene>
    <name evidence="3" type="ORF">SLS56_012026</name>
</gene>
<accession>A0ABR3SBF7</accession>
<feature type="non-terminal residue" evidence="3">
    <location>
        <position position="269"/>
    </location>
</feature>
<dbReference type="Proteomes" id="UP001521116">
    <property type="component" value="Unassembled WGS sequence"/>
</dbReference>
<dbReference type="Gene3D" id="3.30.710.10">
    <property type="entry name" value="Potassium Channel Kv1.1, Chain A"/>
    <property type="match status" value="1"/>
</dbReference>
<comment type="caution">
    <text evidence="3">The sequence shown here is derived from an EMBL/GenBank/DDBJ whole genome shotgun (WGS) entry which is preliminary data.</text>
</comment>
<dbReference type="InterPro" id="IPR000210">
    <property type="entry name" value="BTB/POZ_dom"/>
</dbReference>